<evidence type="ECO:0000313" key="7">
    <source>
        <dbReference type="EMBL" id="KAI1702299.1"/>
    </source>
</evidence>
<dbReference type="PANTHER" id="PTHR46481">
    <property type="entry name" value="ZINC FINGER BED DOMAIN-CONTAINING PROTEIN 4"/>
    <property type="match status" value="1"/>
</dbReference>
<reference evidence="7" key="1">
    <citation type="submission" date="2022-01" db="EMBL/GenBank/DDBJ databases">
        <title>Genome Sequence Resource for Two Populations of Ditylenchus destructor, the Migratory Endoparasitic Phytonematode.</title>
        <authorList>
            <person name="Zhang H."/>
            <person name="Lin R."/>
            <person name="Xie B."/>
        </authorList>
    </citation>
    <scope>NUCLEOTIDE SEQUENCE</scope>
    <source>
        <strain evidence="7">BazhouSP</strain>
    </source>
</reference>
<name>A0AAD4R0P3_9BILA</name>
<dbReference type="InterPro" id="IPR052035">
    <property type="entry name" value="ZnF_BED_domain_contain"/>
</dbReference>
<dbReference type="AlphaFoldDB" id="A0AAD4R0P3"/>
<dbReference type="SUPFAM" id="SSF53098">
    <property type="entry name" value="Ribonuclease H-like"/>
    <property type="match status" value="1"/>
</dbReference>
<dbReference type="PANTHER" id="PTHR46481:SF10">
    <property type="entry name" value="ZINC FINGER BED DOMAIN-CONTAINING PROTEIN 39"/>
    <property type="match status" value="1"/>
</dbReference>
<dbReference type="GO" id="GO:0046983">
    <property type="term" value="F:protein dimerization activity"/>
    <property type="evidence" value="ECO:0007669"/>
    <property type="project" value="InterPro"/>
</dbReference>
<feature type="domain" description="HAT C-terminal dimerisation" evidence="6">
    <location>
        <begin position="537"/>
        <end position="619"/>
    </location>
</feature>
<keyword evidence="3" id="KW-0863">Zinc-finger</keyword>
<dbReference type="GO" id="GO:0008270">
    <property type="term" value="F:zinc ion binding"/>
    <property type="evidence" value="ECO:0007669"/>
    <property type="project" value="UniProtKB-KW"/>
</dbReference>
<dbReference type="EMBL" id="JAKKPZ010000101">
    <property type="protein sequence ID" value="KAI1702299.1"/>
    <property type="molecule type" value="Genomic_DNA"/>
</dbReference>
<dbReference type="GO" id="GO:0005634">
    <property type="term" value="C:nucleus"/>
    <property type="evidence" value="ECO:0007669"/>
    <property type="project" value="UniProtKB-SubCell"/>
</dbReference>
<keyword evidence="2" id="KW-0479">Metal-binding</keyword>
<keyword evidence="5" id="KW-0539">Nucleus</keyword>
<evidence type="ECO:0000256" key="5">
    <source>
        <dbReference type="ARBA" id="ARBA00023242"/>
    </source>
</evidence>
<dbReference type="InterPro" id="IPR012337">
    <property type="entry name" value="RNaseH-like_sf"/>
</dbReference>
<protein>
    <submittedName>
        <fullName evidence="7">Zinc finger BED domain-containing protein 4</fullName>
    </submittedName>
</protein>
<dbReference type="Pfam" id="PF05699">
    <property type="entry name" value="Dimer_Tnp_hAT"/>
    <property type="match status" value="1"/>
</dbReference>
<accession>A0AAD4R0P3</accession>
<comment type="caution">
    <text evidence="7">The sequence shown here is derived from an EMBL/GenBank/DDBJ whole genome shotgun (WGS) entry which is preliminary data.</text>
</comment>
<evidence type="ECO:0000256" key="2">
    <source>
        <dbReference type="ARBA" id="ARBA00022723"/>
    </source>
</evidence>
<sequence>MPSKYDTYFDIRAENRNMVAKCLQEGCNYTYKWDSHKSNYSLRTHLQNNHKDVFQKLVELEKKESATKQNLFTGSKQLSLTQCFKAEEKQLLATTVKRKRSNEMSEQPRVDKMLTDWTSAGDMTKKVTQAIAEMVCTDICSINIVTKPGFNRLMKIVAPNFIMPSRNIIDREISSVYERIKAKLNTDLKDVTALSISTDVWTDSCQKHSVISVLAHFLDQKMQSTHFVLAARHIKGAHTAINLSGIIANVLEEYSIPREKVQAFVRDGGMSATIRELDMESKWCFAHAVNDGIGKIGSFNELLENAKKFVRKVRKSRKATEEFEKWQVFFDLPDVTLKKMVQVRWNSIWIMLDSFLKNKAAVQATYLADKSMPYFSEDDWSTMRDLCDVLKPLQEATNFVQQRSSSLAQVIPLIKLIERRLITNFPSGGYIRVREAIVDGIKSRLPDVEDDKNFVFATILDPYFKMTLFKPEQRDNYKKWLIDELETRFCQDSQTGEIAINDEAHGMFDELRFDPAETRPESPDDAEVNNRLKLIHEIEHYLAKPPDQTFTSSAKFWNDPINSNMYPHLKELVKWYHSTPSSAAETERLFSIAKLILSDLRKRLSHENFEKLLILHSNLLLLNFSY</sequence>
<comment type="subcellular location">
    <subcellularLocation>
        <location evidence="1">Nucleus</location>
    </subcellularLocation>
</comment>
<organism evidence="7 8">
    <name type="scientific">Ditylenchus destructor</name>
    <dbReference type="NCBI Taxonomy" id="166010"/>
    <lineage>
        <taxon>Eukaryota</taxon>
        <taxon>Metazoa</taxon>
        <taxon>Ecdysozoa</taxon>
        <taxon>Nematoda</taxon>
        <taxon>Chromadorea</taxon>
        <taxon>Rhabditida</taxon>
        <taxon>Tylenchina</taxon>
        <taxon>Tylenchomorpha</taxon>
        <taxon>Sphaerularioidea</taxon>
        <taxon>Anguinidae</taxon>
        <taxon>Anguininae</taxon>
        <taxon>Ditylenchus</taxon>
    </lineage>
</organism>
<keyword evidence="4" id="KW-0862">Zinc</keyword>
<evidence type="ECO:0000256" key="1">
    <source>
        <dbReference type="ARBA" id="ARBA00004123"/>
    </source>
</evidence>
<gene>
    <name evidence="7" type="ORF">DdX_15566</name>
</gene>
<proteinExistence type="predicted"/>
<evidence type="ECO:0000259" key="6">
    <source>
        <dbReference type="Pfam" id="PF05699"/>
    </source>
</evidence>
<evidence type="ECO:0000256" key="3">
    <source>
        <dbReference type="ARBA" id="ARBA00022771"/>
    </source>
</evidence>
<dbReference type="SUPFAM" id="SSF140996">
    <property type="entry name" value="Hermes dimerisation domain"/>
    <property type="match status" value="1"/>
</dbReference>
<keyword evidence="8" id="KW-1185">Reference proteome</keyword>
<dbReference type="Proteomes" id="UP001201812">
    <property type="component" value="Unassembled WGS sequence"/>
</dbReference>
<evidence type="ECO:0000256" key="4">
    <source>
        <dbReference type="ARBA" id="ARBA00022833"/>
    </source>
</evidence>
<dbReference type="InterPro" id="IPR008906">
    <property type="entry name" value="HATC_C_dom"/>
</dbReference>
<evidence type="ECO:0000313" key="8">
    <source>
        <dbReference type="Proteomes" id="UP001201812"/>
    </source>
</evidence>